<comment type="caution">
    <text evidence="1">The sequence shown here is derived from an EMBL/GenBank/DDBJ whole genome shotgun (WGS) entry which is preliminary data.</text>
</comment>
<dbReference type="SUPFAM" id="SSF53955">
    <property type="entry name" value="Lysozyme-like"/>
    <property type="match status" value="1"/>
</dbReference>
<evidence type="ECO:0008006" key="2">
    <source>
        <dbReference type="Google" id="ProtNLM"/>
    </source>
</evidence>
<reference evidence="1" key="1">
    <citation type="journal article" date="2015" name="Nature">
        <title>Complex archaea that bridge the gap between prokaryotes and eukaryotes.</title>
        <authorList>
            <person name="Spang A."/>
            <person name="Saw J.H."/>
            <person name="Jorgensen S.L."/>
            <person name="Zaremba-Niedzwiedzka K."/>
            <person name="Martijn J."/>
            <person name="Lind A.E."/>
            <person name="van Eijk R."/>
            <person name="Schleper C."/>
            <person name="Guy L."/>
            <person name="Ettema T.J."/>
        </authorList>
    </citation>
    <scope>NUCLEOTIDE SEQUENCE</scope>
</reference>
<evidence type="ECO:0000313" key="1">
    <source>
        <dbReference type="EMBL" id="KKN02113.1"/>
    </source>
</evidence>
<dbReference type="Gene3D" id="1.10.530.10">
    <property type="match status" value="1"/>
</dbReference>
<organism evidence="1">
    <name type="scientific">marine sediment metagenome</name>
    <dbReference type="NCBI Taxonomy" id="412755"/>
    <lineage>
        <taxon>unclassified sequences</taxon>
        <taxon>metagenomes</taxon>
        <taxon>ecological metagenomes</taxon>
    </lineage>
</organism>
<proteinExistence type="predicted"/>
<dbReference type="AlphaFoldDB" id="A0A0F9Q9N0"/>
<name>A0A0F9Q9N0_9ZZZZ</name>
<dbReference type="InterPro" id="IPR023346">
    <property type="entry name" value="Lysozyme-like_dom_sf"/>
</dbReference>
<accession>A0A0F9Q9N0</accession>
<protein>
    <recommendedName>
        <fullName evidence="2">Transglycosylase SLT domain-containing protein</fullName>
    </recommendedName>
</protein>
<sequence>EARIDAMIFCESTWRIDPGGQHLGLAQFDPGTWAVVSGITGYTDWRDPFSHGYNVAVWASMVSPGTSAGWPNCWWAW</sequence>
<gene>
    <name evidence="1" type="ORF">LCGC14_1121160</name>
</gene>
<feature type="non-terminal residue" evidence="1">
    <location>
        <position position="1"/>
    </location>
</feature>
<dbReference type="EMBL" id="LAZR01005183">
    <property type="protein sequence ID" value="KKN02113.1"/>
    <property type="molecule type" value="Genomic_DNA"/>
</dbReference>